<feature type="region of interest" description="Disordered" evidence="1">
    <location>
        <begin position="16"/>
        <end position="43"/>
    </location>
</feature>
<keyword evidence="3" id="KW-1185">Reference proteome</keyword>
<sequence>HSKPVIEAIDPRNTGLSVEAYRPNKDKTITNAKSEEQETRKKK</sequence>
<reference evidence="2" key="1">
    <citation type="submission" date="2021-06" db="EMBL/GenBank/DDBJ databases">
        <authorList>
            <person name="Kallberg Y."/>
            <person name="Tangrot J."/>
            <person name="Rosling A."/>
        </authorList>
    </citation>
    <scope>NUCLEOTIDE SEQUENCE</scope>
    <source>
        <strain evidence="2">FL130A</strain>
    </source>
</reference>
<organism evidence="2 3">
    <name type="scientific">Ambispora leptoticha</name>
    <dbReference type="NCBI Taxonomy" id="144679"/>
    <lineage>
        <taxon>Eukaryota</taxon>
        <taxon>Fungi</taxon>
        <taxon>Fungi incertae sedis</taxon>
        <taxon>Mucoromycota</taxon>
        <taxon>Glomeromycotina</taxon>
        <taxon>Glomeromycetes</taxon>
        <taxon>Archaeosporales</taxon>
        <taxon>Ambisporaceae</taxon>
        <taxon>Ambispora</taxon>
    </lineage>
</organism>
<dbReference type="Proteomes" id="UP000789508">
    <property type="component" value="Unassembled WGS sequence"/>
</dbReference>
<proteinExistence type="predicted"/>
<protein>
    <submittedName>
        <fullName evidence="2">6297_t:CDS:1</fullName>
    </submittedName>
</protein>
<gene>
    <name evidence="2" type="ORF">ALEPTO_LOCUS11539</name>
</gene>
<dbReference type="EMBL" id="CAJVPS010019160">
    <property type="protein sequence ID" value="CAG8700054.1"/>
    <property type="molecule type" value="Genomic_DNA"/>
</dbReference>
<feature type="non-terminal residue" evidence="2">
    <location>
        <position position="1"/>
    </location>
</feature>
<name>A0A9N9N3K6_9GLOM</name>
<feature type="compositionally biased region" description="Basic and acidic residues" evidence="1">
    <location>
        <begin position="22"/>
        <end position="43"/>
    </location>
</feature>
<evidence type="ECO:0000313" key="3">
    <source>
        <dbReference type="Proteomes" id="UP000789508"/>
    </source>
</evidence>
<evidence type="ECO:0000313" key="2">
    <source>
        <dbReference type="EMBL" id="CAG8700054.1"/>
    </source>
</evidence>
<evidence type="ECO:0000256" key="1">
    <source>
        <dbReference type="SAM" id="MobiDB-lite"/>
    </source>
</evidence>
<dbReference type="AlphaFoldDB" id="A0A9N9N3K6"/>
<accession>A0A9N9N3K6</accession>
<comment type="caution">
    <text evidence="2">The sequence shown here is derived from an EMBL/GenBank/DDBJ whole genome shotgun (WGS) entry which is preliminary data.</text>
</comment>